<dbReference type="GO" id="GO:0008237">
    <property type="term" value="F:metallopeptidase activity"/>
    <property type="evidence" value="ECO:0007669"/>
    <property type="project" value="UniProtKB-KW"/>
</dbReference>
<dbReference type="Pfam" id="PF17148">
    <property type="entry name" value="DUF5117"/>
    <property type="match status" value="1"/>
</dbReference>
<reference evidence="5" key="1">
    <citation type="journal article" date="2019" name="Int. J. Syst. Evol. Microbiol.">
        <title>The Global Catalogue of Microorganisms (GCM) 10K type strain sequencing project: providing services to taxonomists for standard genome sequencing and annotation.</title>
        <authorList>
            <consortium name="The Broad Institute Genomics Platform"/>
            <consortium name="The Broad Institute Genome Sequencing Center for Infectious Disease"/>
            <person name="Wu L."/>
            <person name="Ma J."/>
        </authorList>
    </citation>
    <scope>NUCLEOTIDE SEQUENCE [LARGE SCALE GENOMIC DNA]</scope>
    <source>
        <strain evidence="5">CCUG 30340</strain>
    </source>
</reference>
<gene>
    <name evidence="4" type="ORF">ACFO6Q_07790</name>
</gene>
<comment type="caution">
    <text evidence="4">The sequence shown here is derived from an EMBL/GenBank/DDBJ whole genome shotgun (WGS) entry which is preliminary data.</text>
</comment>
<feature type="chain" id="PRO_5046517329" evidence="1">
    <location>
        <begin position="23"/>
        <end position="821"/>
    </location>
</feature>
<dbReference type="SUPFAM" id="SSF55486">
    <property type="entry name" value="Metalloproteases ('zincins'), catalytic domain"/>
    <property type="match status" value="1"/>
</dbReference>
<organism evidence="4 5">
    <name type="scientific">Dokdonella ginsengisoli</name>
    <dbReference type="NCBI Taxonomy" id="363846"/>
    <lineage>
        <taxon>Bacteria</taxon>
        <taxon>Pseudomonadati</taxon>
        <taxon>Pseudomonadota</taxon>
        <taxon>Gammaproteobacteria</taxon>
        <taxon>Lysobacterales</taxon>
        <taxon>Rhodanobacteraceae</taxon>
        <taxon>Dokdonella</taxon>
    </lineage>
</organism>
<dbReference type="RefSeq" id="WP_380020057.1">
    <property type="nucleotide sequence ID" value="NZ_JBHSHD010000007.1"/>
</dbReference>
<protein>
    <submittedName>
        <fullName evidence="4">Zinc-dependent metalloprotease</fullName>
    </submittedName>
</protein>
<dbReference type="CDD" id="cd04276">
    <property type="entry name" value="ZnMc_MMP_like_2"/>
    <property type="match status" value="1"/>
</dbReference>
<sequence length="821" mass="87745">MKGSARILGAVLGALFAAMAQAADAPAAKPAPGAPADFAAATRGLQRVEGFFDVYRDAGKGRVLLGLRRFDTPFLMVASLPWGLGSNDVGLDRGQSGDSHLVEFRRVGSRVLLVEDNMKFRAVSNNPDEALSVRQAFAESVLWAGDIAGERKGADAQVLVDVTALLLSDRHGIARRLAETKQGRYEVDDRRSAVSLADAKSFPDNTELEALLTFKGPGEESFVRDVAMDPSSLTLRQHLSFVRLPEAGYVPRAYHPASGAFSVGWYDFAQPLASSIDRRYQPRFRLEKTDPSAAASAVKKPIVFYLDRGAPEPVRTALLEGANWWRSAFEKAGFKDAYRVELLPEGVDPMDVRYSLITWAHRYTRGWSYGQPIVDPRTGEIIRGNVTLGSQRVRQDILIAEALLAPYDKANAAELKGEAERMALARLRQLAAHEVGHALGFAHNFAASRLGNGSVMDYPHPLLKPGAGGAVSLADAYGVGLGPWDDFLVAHGYAAFAPGAEAAGLAKLRADVAAAGFRYVSDADARAPGDAEPDGLLWDFGPDTLKAFDELLAVRRKALADFSIGVLPPDRQAGEIEARLVPVYLLHRYQTEAVARLLAGADYAYAEAGDRRAGTRAVPAATQRAALDRLVATLGAAQLALPANVLDLVTPPGNDYARSREYFATRNGPLFDPLAAVEAASAQTLQFLFAPARLNRLAWQHARDADAPGVADVLDATFRGTWQSAPAASAAPAADAVQTAANWVVLDAALNALDGGQLHAQVDAEVRAALLRWKTWLGKQGGDGAIAASRAAAAETIGRYLADPKSVKLRPLPAIPPGAPI</sequence>
<keyword evidence="4" id="KW-0645">Protease</keyword>
<name>A0ABV9QTU9_9GAMM</name>
<dbReference type="InterPro" id="IPR032534">
    <property type="entry name" value="EcxA_zinc-bd"/>
</dbReference>
<keyword evidence="4" id="KW-0378">Hydrolase</keyword>
<evidence type="ECO:0000313" key="5">
    <source>
        <dbReference type="Proteomes" id="UP001595886"/>
    </source>
</evidence>
<feature type="signal peptide" evidence="1">
    <location>
        <begin position="1"/>
        <end position="22"/>
    </location>
</feature>
<feature type="domain" description="EcxA zinc-binding" evidence="2">
    <location>
        <begin position="419"/>
        <end position="725"/>
    </location>
</feature>
<dbReference type="EMBL" id="JBHSHD010000007">
    <property type="protein sequence ID" value="MFC4820221.1"/>
    <property type="molecule type" value="Genomic_DNA"/>
</dbReference>
<keyword evidence="5" id="KW-1185">Reference proteome</keyword>
<keyword evidence="4" id="KW-0482">Metalloprotease</keyword>
<dbReference type="InterPro" id="IPR033413">
    <property type="entry name" value="DUF5117"/>
</dbReference>
<accession>A0ABV9QTU9</accession>
<evidence type="ECO:0000256" key="1">
    <source>
        <dbReference type="SAM" id="SignalP"/>
    </source>
</evidence>
<dbReference type="InterPro" id="IPR034032">
    <property type="entry name" value="Zn_MMP-like_bac"/>
</dbReference>
<evidence type="ECO:0000259" key="2">
    <source>
        <dbReference type="Pfam" id="PF16313"/>
    </source>
</evidence>
<feature type="domain" description="DUF5117" evidence="3">
    <location>
        <begin position="94"/>
        <end position="288"/>
    </location>
</feature>
<evidence type="ECO:0000259" key="3">
    <source>
        <dbReference type="Pfam" id="PF17148"/>
    </source>
</evidence>
<dbReference type="PANTHER" id="PTHR38478">
    <property type="entry name" value="PEPTIDASE M1A AND M12B"/>
    <property type="match status" value="1"/>
</dbReference>
<evidence type="ECO:0000313" key="4">
    <source>
        <dbReference type="EMBL" id="MFC4820221.1"/>
    </source>
</evidence>
<dbReference type="PANTHER" id="PTHR38478:SF1">
    <property type="entry name" value="ZINC DEPENDENT METALLOPROTEASE DOMAIN LIPOPROTEIN"/>
    <property type="match status" value="1"/>
</dbReference>
<proteinExistence type="predicted"/>
<dbReference type="Proteomes" id="UP001595886">
    <property type="component" value="Unassembled WGS sequence"/>
</dbReference>
<dbReference type="Pfam" id="PF16313">
    <property type="entry name" value="DUF4953"/>
    <property type="match status" value="1"/>
</dbReference>
<keyword evidence="1" id="KW-0732">Signal</keyword>